<dbReference type="EMBL" id="AP027041">
    <property type="protein sequence ID" value="BDU18444.1"/>
    <property type="molecule type" value="Genomic_DNA"/>
</dbReference>
<sequence>MGMLLIVGTTASGSPPGSRDDQASRGYDAGAFKPVDADIVGSDGFLNAHPDQRFRLLGMQARNRARHAEARDYFRRAARFADKLSQGALAEMYWRGEGGEVDRALAYAWMDLAAERGARILLAHRERYWLALTPSERDRAIAEGEGLYAEFGDKVAKPRLEKLLRTGRRNVTGSRAGWVGNLSICIDPDMGKCGAVVTGEQYYDDRYWLPEQYWQWQDRILLTPVPTGEVNVGPVDVIHAAGK</sequence>
<dbReference type="SUPFAM" id="SSF81901">
    <property type="entry name" value="HCP-like"/>
    <property type="match status" value="1"/>
</dbReference>
<dbReference type="Gene3D" id="1.25.40.10">
    <property type="entry name" value="Tetratricopeptide repeat domain"/>
    <property type="match status" value="1"/>
</dbReference>
<proteinExistence type="predicted"/>
<gene>
    <name evidence="1" type="ORF">LA521A_36450</name>
</gene>
<name>A0ABM8DJ84_9GAMM</name>
<protein>
    <submittedName>
        <fullName evidence="1">Sel1 repeat family protein</fullName>
    </submittedName>
</protein>
<dbReference type="RefSeq" id="WP_281780291.1">
    <property type="nucleotide sequence ID" value="NZ_AP027041.1"/>
</dbReference>
<dbReference type="SMART" id="SM00671">
    <property type="entry name" value="SEL1"/>
    <property type="match status" value="1"/>
</dbReference>
<dbReference type="Proteomes" id="UP001317822">
    <property type="component" value="Chromosome"/>
</dbReference>
<evidence type="ECO:0000313" key="1">
    <source>
        <dbReference type="EMBL" id="BDU18444.1"/>
    </source>
</evidence>
<organism evidence="1 2">
    <name type="scientific">Lysobacter auxotrophicus</name>
    <dbReference type="NCBI Taxonomy" id="2992573"/>
    <lineage>
        <taxon>Bacteria</taxon>
        <taxon>Pseudomonadati</taxon>
        <taxon>Pseudomonadota</taxon>
        <taxon>Gammaproteobacteria</taxon>
        <taxon>Lysobacterales</taxon>
        <taxon>Lysobacteraceae</taxon>
        <taxon>Lysobacter</taxon>
    </lineage>
</organism>
<dbReference type="InterPro" id="IPR006597">
    <property type="entry name" value="Sel1-like"/>
</dbReference>
<evidence type="ECO:0000313" key="2">
    <source>
        <dbReference type="Proteomes" id="UP001317822"/>
    </source>
</evidence>
<reference evidence="1 2" key="1">
    <citation type="journal article" date="2023" name="Int. J. Syst. Evol. Microbiol.">
        <title>Physiological and genomic analyses of cobalamin (vitamin B12)-auxotrophy of Lysobacter auxotrophicus sp. nov., a methionine-auxotrophic chitinolytic bacterium isolated from chitin-treated soil.</title>
        <authorList>
            <person name="Saito A."/>
            <person name="Dohra H."/>
            <person name="Hamada M."/>
            <person name="Moriuchi R."/>
            <person name="Kotsuchibashi Y."/>
            <person name="Mori K."/>
        </authorList>
    </citation>
    <scope>NUCLEOTIDE SEQUENCE [LARGE SCALE GENOMIC DNA]</scope>
    <source>
        <strain evidence="1 2">5-21a</strain>
    </source>
</reference>
<accession>A0ABM8DJ84</accession>
<keyword evidence="2" id="KW-1185">Reference proteome</keyword>
<dbReference type="InterPro" id="IPR011990">
    <property type="entry name" value="TPR-like_helical_dom_sf"/>
</dbReference>